<evidence type="ECO:0000256" key="1">
    <source>
        <dbReference type="SAM" id="MobiDB-lite"/>
    </source>
</evidence>
<dbReference type="AlphaFoldDB" id="A0A7W8VDL4"/>
<protein>
    <submittedName>
        <fullName evidence="3">Uncharacterized protein</fullName>
    </submittedName>
</protein>
<accession>A0A7W8VDL4</accession>
<name>A0A7W8VDL4_9ACTN</name>
<feature type="chain" id="PRO_5038971420" evidence="2">
    <location>
        <begin position="19"/>
        <end position="260"/>
    </location>
</feature>
<sequence>MKSAKAAVLVLAPLLAAAGCVDPNGDPEPEGSPSAADAAADPGGSVADRGDRGGPIGGGSGEVGAVKTEATENDTIELFTAPSAGEQVGEGGTVSMDWTSRLSLTFTSAEREGDDVVFAGKATYLHDEGGYLLHGKDFSVQVPDGSNPQNPEDIEEVPADGATVGYETYTAADAGPLVELTQEEPSAEFSVAIADVPPEQDSERHADGMTGRYLRYETPQELWGHEVTPPQDYIPGRLCYVEGDAWHDVPLFEYTDVPCG</sequence>
<comment type="caution">
    <text evidence="3">The sequence shown here is derived from an EMBL/GenBank/DDBJ whole genome shotgun (WGS) entry which is preliminary data.</text>
</comment>
<proteinExistence type="predicted"/>
<keyword evidence="2" id="KW-0732">Signal</keyword>
<feature type="compositionally biased region" description="Low complexity" evidence="1">
    <location>
        <begin position="31"/>
        <end position="47"/>
    </location>
</feature>
<feature type="signal peptide" evidence="2">
    <location>
        <begin position="1"/>
        <end position="18"/>
    </location>
</feature>
<organism evidence="3 4">
    <name type="scientific">Nocardiopsis composta</name>
    <dbReference type="NCBI Taxonomy" id="157465"/>
    <lineage>
        <taxon>Bacteria</taxon>
        <taxon>Bacillati</taxon>
        <taxon>Actinomycetota</taxon>
        <taxon>Actinomycetes</taxon>
        <taxon>Streptosporangiales</taxon>
        <taxon>Nocardiopsidaceae</taxon>
        <taxon>Nocardiopsis</taxon>
    </lineage>
</organism>
<dbReference type="RefSeq" id="WP_184391960.1">
    <property type="nucleotide sequence ID" value="NZ_BAAAJD010000042.1"/>
</dbReference>
<gene>
    <name evidence="3" type="ORF">HDA36_002471</name>
</gene>
<feature type="compositionally biased region" description="Gly residues" evidence="1">
    <location>
        <begin position="53"/>
        <end position="62"/>
    </location>
</feature>
<feature type="region of interest" description="Disordered" evidence="1">
    <location>
        <begin position="19"/>
        <end position="70"/>
    </location>
</feature>
<dbReference type="EMBL" id="JACHDB010000001">
    <property type="protein sequence ID" value="MBB5432387.1"/>
    <property type="molecule type" value="Genomic_DNA"/>
</dbReference>
<reference evidence="3 4" key="1">
    <citation type="submission" date="2020-08" db="EMBL/GenBank/DDBJ databases">
        <title>Sequencing the genomes of 1000 actinobacteria strains.</title>
        <authorList>
            <person name="Klenk H.-P."/>
        </authorList>
    </citation>
    <scope>NUCLEOTIDE SEQUENCE [LARGE SCALE GENOMIC DNA]</scope>
    <source>
        <strain evidence="3 4">DSM 44551</strain>
    </source>
</reference>
<evidence type="ECO:0000313" key="4">
    <source>
        <dbReference type="Proteomes" id="UP000572635"/>
    </source>
</evidence>
<dbReference type="Proteomes" id="UP000572635">
    <property type="component" value="Unassembled WGS sequence"/>
</dbReference>
<keyword evidence="4" id="KW-1185">Reference proteome</keyword>
<evidence type="ECO:0000256" key="2">
    <source>
        <dbReference type="SAM" id="SignalP"/>
    </source>
</evidence>
<dbReference type="PROSITE" id="PS51257">
    <property type="entry name" value="PROKAR_LIPOPROTEIN"/>
    <property type="match status" value="1"/>
</dbReference>
<evidence type="ECO:0000313" key="3">
    <source>
        <dbReference type="EMBL" id="MBB5432387.1"/>
    </source>
</evidence>